<protein>
    <submittedName>
        <fullName evidence="1">Uncharacterized protein</fullName>
    </submittedName>
</protein>
<dbReference type="Proteomes" id="UP000054047">
    <property type="component" value="Unassembled WGS sequence"/>
</dbReference>
<reference evidence="1 2" key="1">
    <citation type="submission" date="2013-12" db="EMBL/GenBank/DDBJ databases">
        <title>Draft genome of the parsitic nematode Ancylostoma duodenale.</title>
        <authorList>
            <person name="Mitreva M."/>
        </authorList>
    </citation>
    <scope>NUCLEOTIDE SEQUENCE [LARGE SCALE GENOMIC DNA]</scope>
    <source>
        <strain evidence="1 2">Zhejiang</strain>
    </source>
</reference>
<dbReference type="EMBL" id="KN732897">
    <property type="protein sequence ID" value="KIH58624.1"/>
    <property type="molecule type" value="Genomic_DNA"/>
</dbReference>
<organism evidence="1 2">
    <name type="scientific">Ancylostoma duodenale</name>
    <dbReference type="NCBI Taxonomy" id="51022"/>
    <lineage>
        <taxon>Eukaryota</taxon>
        <taxon>Metazoa</taxon>
        <taxon>Ecdysozoa</taxon>
        <taxon>Nematoda</taxon>
        <taxon>Chromadorea</taxon>
        <taxon>Rhabditida</taxon>
        <taxon>Rhabditina</taxon>
        <taxon>Rhabditomorpha</taxon>
        <taxon>Strongyloidea</taxon>
        <taxon>Ancylostomatidae</taxon>
        <taxon>Ancylostomatinae</taxon>
        <taxon>Ancylostoma</taxon>
    </lineage>
</organism>
<accession>A0A0C2GIA5</accession>
<sequence>MATISLRLTHSGVAAASPLSPLMKARSPPLISPPRAPPPTLITMAEIVPMNERKGRFYE</sequence>
<dbReference type="AlphaFoldDB" id="A0A0C2GIA5"/>
<proteinExistence type="predicted"/>
<name>A0A0C2GIA5_9BILA</name>
<evidence type="ECO:0000313" key="1">
    <source>
        <dbReference type="EMBL" id="KIH58624.1"/>
    </source>
</evidence>
<evidence type="ECO:0000313" key="2">
    <source>
        <dbReference type="Proteomes" id="UP000054047"/>
    </source>
</evidence>
<gene>
    <name evidence="1" type="ORF">ANCDUO_11166</name>
</gene>
<keyword evidence="2" id="KW-1185">Reference proteome</keyword>